<evidence type="ECO:0000313" key="11">
    <source>
        <dbReference type="Proteomes" id="UP001327560"/>
    </source>
</evidence>
<keyword evidence="7 8" id="KW-0472">Membrane</keyword>
<keyword evidence="4 8" id="KW-1003">Cell membrane</keyword>
<keyword evidence="11" id="KW-1185">Reference proteome</keyword>
<comment type="similarity">
    <text evidence="2 8">Belongs to the Casparian strip membrane proteins (CASP) family.</text>
</comment>
<evidence type="ECO:0000256" key="4">
    <source>
        <dbReference type="ARBA" id="ARBA00022475"/>
    </source>
</evidence>
<keyword evidence="6 8" id="KW-1133">Transmembrane helix</keyword>
<dbReference type="EMBL" id="CP136891">
    <property type="protein sequence ID" value="WOK97528.1"/>
    <property type="molecule type" value="Genomic_DNA"/>
</dbReference>
<dbReference type="PANTHER" id="PTHR33573:SF17">
    <property type="entry name" value="CASP-LIKE PROTEIN 4D1"/>
    <property type="match status" value="1"/>
</dbReference>
<reference evidence="10 11" key="1">
    <citation type="submission" date="2023-10" db="EMBL/GenBank/DDBJ databases">
        <title>Chromosome-scale genome assembly provides insights into flower coloration mechanisms of Canna indica.</title>
        <authorList>
            <person name="Li C."/>
        </authorList>
    </citation>
    <scope>NUCLEOTIDE SEQUENCE [LARGE SCALE GENOMIC DNA]</scope>
    <source>
        <tissue evidence="10">Flower</tissue>
    </source>
</reference>
<evidence type="ECO:0000256" key="7">
    <source>
        <dbReference type="ARBA" id="ARBA00023136"/>
    </source>
</evidence>
<dbReference type="GO" id="GO:0005886">
    <property type="term" value="C:plasma membrane"/>
    <property type="evidence" value="ECO:0007669"/>
    <property type="project" value="UniProtKB-SubCell"/>
</dbReference>
<evidence type="ECO:0000256" key="1">
    <source>
        <dbReference type="ARBA" id="ARBA00004651"/>
    </source>
</evidence>
<dbReference type="InterPro" id="IPR006702">
    <property type="entry name" value="CASP_dom"/>
</dbReference>
<feature type="transmembrane region" description="Helical" evidence="8">
    <location>
        <begin position="93"/>
        <end position="117"/>
    </location>
</feature>
<name>A0AAQ3JY54_9LILI</name>
<dbReference type="AlphaFoldDB" id="A0AAQ3JY54"/>
<feature type="transmembrane region" description="Helical" evidence="8">
    <location>
        <begin position="12"/>
        <end position="34"/>
    </location>
</feature>
<evidence type="ECO:0000256" key="8">
    <source>
        <dbReference type="RuleBase" id="RU361233"/>
    </source>
</evidence>
<keyword evidence="5 8" id="KW-0812">Transmembrane</keyword>
<accession>A0AAQ3JY54</accession>
<protein>
    <recommendedName>
        <fullName evidence="8">CASP-like protein</fullName>
    </recommendedName>
</protein>
<evidence type="ECO:0000259" key="9">
    <source>
        <dbReference type="Pfam" id="PF04535"/>
    </source>
</evidence>
<dbReference type="PANTHER" id="PTHR33573">
    <property type="entry name" value="CASP-LIKE PROTEIN 4A4"/>
    <property type="match status" value="1"/>
</dbReference>
<organism evidence="10 11">
    <name type="scientific">Canna indica</name>
    <name type="common">Indian-shot</name>
    <dbReference type="NCBI Taxonomy" id="4628"/>
    <lineage>
        <taxon>Eukaryota</taxon>
        <taxon>Viridiplantae</taxon>
        <taxon>Streptophyta</taxon>
        <taxon>Embryophyta</taxon>
        <taxon>Tracheophyta</taxon>
        <taxon>Spermatophyta</taxon>
        <taxon>Magnoliopsida</taxon>
        <taxon>Liliopsida</taxon>
        <taxon>Zingiberales</taxon>
        <taxon>Cannaceae</taxon>
        <taxon>Canna</taxon>
    </lineage>
</organism>
<feature type="transmembrane region" description="Helical" evidence="8">
    <location>
        <begin position="149"/>
        <end position="176"/>
    </location>
</feature>
<sequence length="178" mass="18939">MASSKGAQFAALALRIFVFFFSLVALIILATTTVTVPDPESETGKSKLRFKDVLAYRYLFSVAIIGCAYALIQIPISALSITKGKKIISRKALRLYIFADLVFALLLASGAGAGFGLTVDLKRAFNKVFKAAGLQDDPLVTDVNKALNLVHASTGCILMAAVCMAFVVLISTSALAKK</sequence>
<dbReference type="Proteomes" id="UP001327560">
    <property type="component" value="Chromosome 2"/>
</dbReference>
<evidence type="ECO:0000256" key="6">
    <source>
        <dbReference type="ARBA" id="ARBA00022989"/>
    </source>
</evidence>
<feature type="transmembrane region" description="Helical" evidence="8">
    <location>
        <begin position="54"/>
        <end position="72"/>
    </location>
</feature>
<dbReference type="Pfam" id="PF04535">
    <property type="entry name" value="CASP_dom"/>
    <property type="match status" value="1"/>
</dbReference>
<comment type="subunit">
    <text evidence="3 8">Homodimer and heterodimers.</text>
</comment>
<evidence type="ECO:0000256" key="5">
    <source>
        <dbReference type="ARBA" id="ARBA00022692"/>
    </source>
</evidence>
<evidence type="ECO:0000256" key="3">
    <source>
        <dbReference type="ARBA" id="ARBA00011489"/>
    </source>
</evidence>
<gene>
    <name evidence="10" type="ORF">Cni_G06236</name>
</gene>
<evidence type="ECO:0000313" key="10">
    <source>
        <dbReference type="EMBL" id="WOK97528.1"/>
    </source>
</evidence>
<evidence type="ECO:0000256" key="2">
    <source>
        <dbReference type="ARBA" id="ARBA00007651"/>
    </source>
</evidence>
<feature type="domain" description="Casparian strip membrane protein" evidence="9">
    <location>
        <begin position="7"/>
        <end position="126"/>
    </location>
</feature>
<comment type="subcellular location">
    <subcellularLocation>
        <location evidence="1 8">Cell membrane</location>
        <topology evidence="1 8">Multi-pass membrane protein</topology>
    </subcellularLocation>
</comment>
<proteinExistence type="inferred from homology"/>